<sequence>MFISSFARKEQIMEASELRIGNYTMDHGHPEQIPYGSDIDSAGLMEPILLTEEWIIKFGFERFEFEYEEGLETTYVLEKSNGHQFVLSDSFQPMDGEIAMLDYKLQYVHQIQNLYFALTATELTIGS</sequence>
<dbReference type="AlphaFoldDB" id="A0A1M4W9N0"/>
<protein>
    <submittedName>
        <fullName evidence="1">Uncharacterized protein</fullName>
    </submittedName>
</protein>
<accession>A0A1M4W9N0</accession>
<name>A0A1M4W9N0_9SPHI</name>
<dbReference type="STRING" id="288992.SAMN04488522_1011190"/>
<gene>
    <name evidence="1" type="ORF">SAMN04488522_1011190</name>
</gene>
<keyword evidence="2" id="KW-1185">Reference proteome</keyword>
<evidence type="ECO:0000313" key="1">
    <source>
        <dbReference type="EMBL" id="SHE77971.1"/>
    </source>
</evidence>
<organism evidence="1 2">
    <name type="scientific">Pedobacter caeni</name>
    <dbReference type="NCBI Taxonomy" id="288992"/>
    <lineage>
        <taxon>Bacteria</taxon>
        <taxon>Pseudomonadati</taxon>
        <taxon>Bacteroidota</taxon>
        <taxon>Sphingobacteriia</taxon>
        <taxon>Sphingobacteriales</taxon>
        <taxon>Sphingobacteriaceae</taxon>
        <taxon>Pedobacter</taxon>
    </lineage>
</organism>
<evidence type="ECO:0000313" key="2">
    <source>
        <dbReference type="Proteomes" id="UP000184287"/>
    </source>
</evidence>
<dbReference type="EMBL" id="FQUQ01000001">
    <property type="protein sequence ID" value="SHE77971.1"/>
    <property type="molecule type" value="Genomic_DNA"/>
</dbReference>
<proteinExistence type="predicted"/>
<dbReference type="Proteomes" id="UP000184287">
    <property type="component" value="Unassembled WGS sequence"/>
</dbReference>
<reference evidence="2" key="1">
    <citation type="submission" date="2016-11" db="EMBL/GenBank/DDBJ databases">
        <authorList>
            <person name="Varghese N."/>
            <person name="Submissions S."/>
        </authorList>
    </citation>
    <scope>NUCLEOTIDE SEQUENCE [LARGE SCALE GENOMIC DNA]</scope>
    <source>
        <strain evidence="2">DSM 16990</strain>
    </source>
</reference>